<dbReference type="Proteomes" id="UP000325440">
    <property type="component" value="Unassembled WGS sequence"/>
</dbReference>
<dbReference type="OrthoDB" id="6627846at2759"/>
<accession>A0A5E4NMJ1</accession>
<evidence type="ECO:0000313" key="2">
    <source>
        <dbReference type="EMBL" id="VVC43608.1"/>
    </source>
</evidence>
<proteinExistence type="predicted"/>
<dbReference type="InterPro" id="IPR053164">
    <property type="entry name" value="IS1016-like_transposase"/>
</dbReference>
<dbReference type="SMART" id="SM01126">
    <property type="entry name" value="DDE_Tnp_IS1595"/>
    <property type="match status" value="1"/>
</dbReference>
<name>A0A5E4NMJ1_9HEMI</name>
<keyword evidence="3" id="KW-1185">Reference proteome</keyword>
<dbReference type="PANTHER" id="PTHR47163">
    <property type="entry name" value="DDE_TNP_IS1595 DOMAIN-CONTAINING PROTEIN"/>
    <property type="match status" value="1"/>
</dbReference>
<dbReference type="InterPro" id="IPR024445">
    <property type="entry name" value="Tnp_ISXO2-like"/>
</dbReference>
<dbReference type="Pfam" id="PF12762">
    <property type="entry name" value="DDE_Tnp_IS1595"/>
    <property type="match status" value="1"/>
</dbReference>
<sequence length="132" mass="15878">MNESFFQGKRKYYRGNLRLRNRKPKEKSEEDDVNKNVFFKVENRDRNTLLSIILNEAKRDTTRIHSDKWRTYSTLNEHRFIHKTVNHSENFIDPITGAETQTIETLWRHVKNKYNIKTRGATNIIPSQLQEE</sequence>
<evidence type="ECO:0000313" key="3">
    <source>
        <dbReference type="Proteomes" id="UP000325440"/>
    </source>
</evidence>
<organism evidence="2 3">
    <name type="scientific">Cinara cedri</name>
    <dbReference type="NCBI Taxonomy" id="506608"/>
    <lineage>
        <taxon>Eukaryota</taxon>
        <taxon>Metazoa</taxon>
        <taxon>Ecdysozoa</taxon>
        <taxon>Arthropoda</taxon>
        <taxon>Hexapoda</taxon>
        <taxon>Insecta</taxon>
        <taxon>Pterygota</taxon>
        <taxon>Neoptera</taxon>
        <taxon>Paraneoptera</taxon>
        <taxon>Hemiptera</taxon>
        <taxon>Sternorrhyncha</taxon>
        <taxon>Aphidomorpha</taxon>
        <taxon>Aphidoidea</taxon>
        <taxon>Aphididae</taxon>
        <taxon>Lachninae</taxon>
        <taxon>Cinara</taxon>
    </lineage>
</organism>
<evidence type="ECO:0000259" key="1">
    <source>
        <dbReference type="SMART" id="SM01126"/>
    </source>
</evidence>
<gene>
    <name evidence="2" type="ORF">CINCED_3A018336</name>
</gene>
<dbReference type="EMBL" id="CABPRJ010002370">
    <property type="protein sequence ID" value="VVC43608.1"/>
    <property type="molecule type" value="Genomic_DNA"/>
</dbReference>
<protein>
    <submittedName>
        <fullName evidence="2">ISXO2-like transposase domain</fullName>
    </submittedName>
</protein>
<dbReference type="PANTHER" id="PTHR47163:SF3">
    <property type="entry name" value="PROTEIN CBG18017"/>
    <property type="match status" value="1"/>
</dbReference>
<feature type="domain" description="ISXO2-like transposase" evidence="1">
    <location>
        <begin position="1"/>
        <end position="123"/>
    </location>
</feature>
<reference evidence="2 3" key="1">
    <citation type="submission" date="2019-08" db="EMBL/GenBank/DDBJ databases">
        <authorList>
            <person name="Alioto T."/>
            <person name="Alioto T."/>
            <person name="Gomez Garrido J."/>
        </authorList>
    </citation>
    <scope>NUCLEOTIDE SEQUENCE [LARGE SCALE GENOMIC DNA]</scope>
</reference>
<dbReference type="AlphaFoldDB" id="A0A5E4NMJ1"/>